<dbReference type="InParanoid" id="Q3AFX8"/>
<dbReference type="HOGENOM" id="CLU_3023585_0_0_9"/>
<name>Q3AFX8_CARHZ</name>
<protein>
    <submittedName>
        <fullName evidence="1">Uncharacterized protein</fullName>
    </submittedName>
</protein>
<dbReference type="STRING" id="246194.CHY_0084"/>
<reference evidence="1 2" key="1">
    <citation type="journal article" date="2005" name="PLoS Genet.">
        <title>Life in hot carbon monoxide: the complete genome sequence of Carboxydothermus hydrogenoformans Z-2901.</title>
        <authorList>
            <person name="Wu M."/>
            <person name="Ren Q."/>
            <person name="Durkin A.S."/>
            <person name="Daugherty S.C."/>
            <person name="Brinkac L.M."/>
            <person name="Dodson R.J."/>
            <person name="Madupu R."/>
            <person name="Sullivan S.A."/>
            <person name="Kolonay J.F."/>
            <person name="Haft D.H."/>
            <person name="Nelson W.C."/>
            <person name="Tallon L.J."/>
            <person name="Jones K.M."/>
            <person name="Ulrich L.E."/>
            <person name="Gonzalez J.M."/>
            <person name="Zhulin I.B."/>
            <person name="Robb F.T."/>
            <person name="Eisen J.A."/>
        </authorList>
    </citation>
    <scope>NUCLEOTIDE SEQUENCE [LARGE SCALE GENOMIC DNA]</scope>
    <source>
        <strain evidence="2">ATCC BAA-161 / DSM 6008 / Z-2901</strain>
    </source>
</reference>
<proteinExistence type="predicted"/>
<evidence type="ECO:0000313" key="1">
    <source>
        <dbReference type="EMBL" id="ABB15936.1"/>
    </source>
</evidence>
<organism evidence="1 2">
    <name type="scientific">Carboxydothermus hydrogenoformans (strain ATCC BAA-161 / DSM 6008 / Z-2901)</name>
    <dbReference type="NCBI Taxonomy" id="246194"/>
    <lineage>
        <taxon>Bacteria</taxon>
        <taxon>Bacillati</taxon>
        <taxon>Bacillota</taxon>
        <taxon>Clostridia</taxon>
        <taxon>Thermoanaerobacterales</taxon>
        <taxon>Thermoanaerobacteraceae</taxon>
        <taxon>Carboxydothermus</taxon>
    </lineage>
</organism>
<sequence>MVEILKMALVHNIVISLREGGIFLPSQTGNSSEVKLSGIMAAGGDFNAQFWFNNQ</sequence>
<evidence type="ECO:0000313" key="2">
    <source>
        <dbReference type="Proteomes" id="UP000002706"/>
    </source>
</evidence>
<gene>
    <name evidence="1" type="ordered locus">CHY_0084</name>
</gene>
<dbReference type="KEGG" id="chy:CHY_0084"/>
<dbReference type="Proteomes" id="UP000002706">
    <property type="component" value="Chromosome"/>
</dbReference>
<keyword evidence="2" id="KW-1185">Reference proteome</keyword>
<accession>Q3AFX8</accession>
<dbReference type="EMBL" id="CP000141">
    <property type="protein sequence ID" value="ABB15936.1"/>
    <property type="molecule type" value="Genomic_DNA"/>
</dbReference>
<dbReference type="AlphaFoldDB" id="Q3AFX8"/>
<dbReference type="SMR" id="Q3AFX8"/>